<dbReference type="SMART" id="SM00033">
    <property type="entry name" value="CH"/>
    <property type="match status" value="1"/>
</dbReference>
<dbReference type="Pfam" id="PF00307">
    <property type="entry name" value="CH"/>
    <property type="match status" value="1"/>
</dbReference>
<evidence type="ECO:0000313" key="4">
    <source>
        <dbReference type="Proteomes" id="UP000030764"/>
    </source>
</evidence>
<dbReference type="Proteomes" id="UP000030758">
    <property type="component" value="Unassembled WGS sequence"/>
</dbReference>
<reference evidence="3 4" key="1">
    <citation type="journal article" date="2014" name="Nat. Genet.">
        <title>Genome and transcriptome of the porcine whipworm Trichuris suis.</title>
        <authorList>
            <person name="Jex A.R."/>
            <person name="Nejsum P."/>
            <person name="Schwarz E.M."/>
            <person name="Hu L."/>
            <person name="Young N.D."/>
            <person name="Hall R.S."/>
            <person name="Korhonen P.K."/>
            <person name="Liao S."/>
            <person name="Thamsborg S."/>
            <person name="Xia J."/>
            <person name="Xu P."/>
            <person name="Wang S."/>
            <person name="Scheerlinck J.P."/>
            <person name="Hofmann A."/>
            <person name="Sternberg P.W."/>
            <person name="Wang J."/>
            <person name="Gasser R.B."/>
        </authorList>
    </citation>
    <scope>NUCLEOTIDE SEQUENCE [LARGE SCALE GENOMIC DNA]</scope>
    <source>
        <strain evidence="3">DCEP-RM93F</strain>
        <strain evidence="2">DCEP-RM93M</strain>
    </source>
</reference>
<proteinExistence type="predicted"/>
<dbReference type="GO" id="GO:0015629">
    <property type="term" value="C:actin cytoskeleton"/>
    <property type="evidence" value="ECO:0007669"/>
    <property type="project" value="TreeGrafter"/>
</dbReference>
<evidence type="ECO:0000259" key="1">
    <source>
        <dbReference type="PROSITE" id="PS50021"/>
    </source>
</evidence>
<organism evidence="3">
    <name type="scientific">Trichuris suis</name>
    <name type="common">pig whipworm</name>
    <dbReference type="NCBI Taxonomy" id="68888"/>
    <lineage>
        <taxon>Eukaryota</taxon>
        <taxon>Metazoa</taxon>
        <taxon>Ecdysozoa</taxon>
        <taxon>Nematoda</taxon>
        <taxon>Enoplea</taxon>
        <taxon>Dorylaimia</taxon>
        <taxon>Trichinellida</taxon>
        <taxon>Trichuridae</taxon>
        <taxon>Trichuris</taxon>
    </lineage>
</organism>
<dbReference type="Gene3D" id="1.10.418.10">
    <property type="entry name" value="Calponin-like domain"/>
    <property type="match status" value="2"/>
</dbReference>
<dbReference type="SUPFAM" id="SSF47576">
    <property type="entry name" value="Calponin-homology domain, CH-domain"/>
    <property type="match status" value="1"/>
</dbReference>
<feature type="non-terminal residue" evidence="3">
    <location>
        <position position="1"/>
    </location>
</feature>
<dbReference type="InterPro" id="IPR001715">
    <property type="entry name" value="CH_dom"/>
</dbReference>
<dbReference type="EMBL" id="KL363207">
    <property type="protein sequence ID" value="KFD54444.1"/>
    <property type="molecule type" value="Genomic_DNA"/>
</dbReference>
<dbReference type="PANTHER" id="PTHR47385:SF9">
    <property type="entry name" value="CALPONIN-HOMOLOGY (CH) DOMAIN-CONTAINING PROTEIN"/>
    <property type="match status" value="1"/>
</dbReference>
<dbReference type="InterPro" id="IPR036872">
    <property type="entry name" value="CH_dom_sf"/>
</dbReference>
<dbReference type="Proteomes" id="UP000030764">
    <property type="component" value="Unassembled WGS sequence"/>
</dbReference>
<protein>
    <recommendedName>
        <fullName evidence="1">Calponin-homology (CH) domain-containing protein</fullName>
    </recommendedName>
</protein>
<gene>
    <name evidence="2" type="ORF">M513_04591</name>
    <name evidence="3" type="ORF">M514_04591</name>
</gene>
<dbReference type="PANTHER" id="PTHR47385">
    <property type="entry name" value="CALPONIN"/>
    <property type="match status" value="1"/>
</dbReference>
<accession>A0A085NV11</accession>
<dbReference type="GO" id="GO:0051015">
    <property type="term" value="F:actin filament binding"/>
    <property type="evidence" value="ECO:0007669"/>
    <property type="project" value="TreeGrafter"/>
</dbReference>
<sequence>SELDSQCWLIRVFGVSLVSFERARSGTVLRLDKETSPYRCHPEQLQVVSALPFYKRYACSLIYIWSVRRRLCMDFKKQSCPDGLALGKEIELFVPKLIATSSRSTPTLRPIILFHFVSVTIFKFCKLTSNDLSIALNRGGNRTGLLPIASKFNDAEAHEILEWIKAVTNEQIDTDGSRDNFVKLLKDGVLLCKRLHNITDFASPKVCLILNVCRLANSIQPNTIKKVQKPISNFACMENINAFTEAAKKFGVPTEETFQSVDLFENRDLYSVCVCLLSLGRKVAALGKPGITGKTFSYTIPQA</sequence>
<evidence type="ECO:0000313" key="3">
    <source>
        <dbReference type="EMBL" id="KFD73307.1"/>
    </source>
</evidence>
<dbReference type="AlphaFoldDB" id="A0A085NV11"/>
<dbReference type="InterPro" id="IPR050606">
    <property type="entry name" value="Calponin-like"/>
</dbReference>
<feature type="domain" description="Calponin-homology (CH)" evidence="1">
    <location>
        <begin position="154"/>
        <end position="284"/>
    </location>
</feature>
<dbReference type="GO" id="GO:0007015">
    <property type="term" value="P:actin filament organization"/>
    <property type="evidence" value="ECO:0007669"/>
    <property type="project" value="TreeGrafter"/>
</dbReference>
<dbReference type="EMBL" id="KL367474">
    <property type="protein sequence ID" value="KFD73307.1"/>
    <property type="molecule type" value="Genomic_DNA"/>
</dbReference>
<keyword evidence="4" id="KW-1185">Reference proteome</keyword>
<name>A0A085NV11_9BILA</name>
<evidence type="ECO:0000313" key="2">
    <source>
        <dbReference type="EMBL" id="KFD54444.1"/>
    </source>
</evidence>
<dbReference type="PROSITE" id="PS50021">
    <property type="entry name" value="CH"/>
    <property type="match status" value="1"/>
</dbReference>